<sequence length="374" mass="42367">MKFGGSKCIINMDVTFDETRIENKYKCLEVKDSETMVENTRFEMEVPTRGIGDVRKNLENISCLSFYMALSDTRQRSMPTLEDRETSQTLAYPKIVLLTKPINHPFIGEWMININTHERLKKFPPINEFGNGGPIKKDLTSHDGLITLLMFVSTHYAGKEVTMAFEEGETYKKVFGPVFVYLNTDSTQNHMSTLWSDAKQQLSKQIQIQDRHFKGGRFQYTNAYVGLALPGDAGSWQRESKGYQFWTRANVKGYFKITNIVPGDYNLYGWVPGFIGDYKYNATITIAPGGAINLDSLVYSPPRHGPTIWKIGIPDRLASEFHVPNPYPTLMNKLHTKQHKDKSKSINKGIAIKCVIAVGLFLALSLSRGNSKLL</sequence>
<dbReference type="GO" id="GO:0030246">
    <property type="term" value="F:carbohydrate binding"/>
    <property type="evidence" value="ECO:0007669"/>
    <property type="project" value="InterPro"/>
</dbReference>
<proteinExistence type="predicted"/>
<dbReference type="PANTHER" id="PTHR32018">
    <property type="entry name" value="RHAMNOGALACTURONATE LYASE FAMILY PROTEIN"/>
    <property type="match status" value="1"/>
</dbReference>
<dbReference type="InterPro" id="IPR029413">
    <property type="entry name" value="RG-lyase_II"/>
</dbReference>
<keyword evidence="3" id="KW-1185">Reference proteome</keyword>
<name>A0AAV0YE77_VICFA</name>
<dbReference type="InterPro" id="IPR051850">
    <property type="entry name" value="Polysacch_Lyase_4"/>
</dbReference>
<organism evidence="2 3">
    <name type="scientific">Vicia faba</name>
    <name type="common">Broad bean</name>
    <name type="synonym">Faba vulgaris</name>
    <dbReference type="NCBI Taxonomy" id="3906"/>
    <lineage>
        <taxon>Eukaryota</taxon>
        <taxon>Viridiplantae</taxon>
        <taxon>Streptophyta</taxon>
        <taxon>Embryophyta</taxon>
        <taxon>Tracheophyta</taxon>
        <taxon>Spermatophyta</taxon>
        <taxon>Magnoliopsida</taxon>
        <taxon>eudicotyledons</taxon>
        <taxon>Gunneridae</taxon>
        <taxon>Pentapetalae</taxon>
        <taxon>rosids</taxon>
        <taxon>fabids</taxon>
        <taxon>Fabales</taxon>
        <taxon>Fabaceae</taxon>
        <taxon>Papilionoideae</taxon>
        <taxon>50 kb inversion clade</taxon>
        <taxon>NPAAA clade</taxon>
        <taxon>Hologalegina</taxon>
        <taxon>IRL clade</taxon>
        <taxon>Fabeae</taxon>
        <taxon>Vicia</taxon>
    </lineage>
</organism>
<dbReference type="InterPro" id="IPR010325">
    <property type="entry name" value="Rhamnogal_lyase"/>
</dbReference>
<reference evidence="2 3" key="1">
    <citation type="submission" date="2023-01" db="EMBL/GenBank/DDBJ databases">
        <authorList>
            <person name="Kreplak J."/>
        </authorList>
    </citation>
    <scope>NUCLEOTIDE SEQUENCE [LARGE SCALE GENOMIC DNA]</scope>
</reference>
<dbReference type="CDD" id="cd10316">
    <property type="entry name" value="RGL4_M"/>
    <property type="match status" value="1"/>
</dbReference>
<evidence type="ECO:0000259" key="1">
    <source>
        <dbReference type="Pfam" id="PF14686"/>
    </source>
</evidence>
<feature type="domain" description="Rhamnogalacturonan lyase" evidence="1">
    <location>
        <begin position="222"/>
        <end position="293"/>
    </location>
</feature>
<dbReference type="AlphaFoldDB" id="A0AAV0YE77"/>
<dbReference type="PANTHER" id="PTHR32018:SF53">
    <property type="entry name" value="RHAMNOGALACTURONAN ENDOLYASE"/>
    <property type="match status" value="1"/>
</dbReference>
<dbReference type="Pfam" id="PF06045">
    <property type="entry name" value="Rhamnogal_lyase"/>
    <property type="match status" value="1"/>
</dbReference>
<dbReference type="SUPFAM" id="SSF49452">
    <property type="entry name" value="Starch-binding domain-like"/>
    <property type="match status" value="1"/>
</dbReference>
<accession>A0AAV0YE77</accession>
<dbReference type="Gene3D" id="2.60.40.1120">
    <property type="entry name" value="Carboxypeptidase-like, regulatory domain"/>
    <property type="match status" value="1"/>
</dbReference>
<dbReference type="Pfam" id="PF14686">
    <property type="entry name" value="fn3_3"/>
    <property type="match status" value="1"/>
</dbReference>
<protein>
    <recommendedName>
        <fullName evidence="1">Rhamnogalacturonan lyase domain-containing protein</fullName>
    </recommendedName>
</protein>
<comment type="caution">
    <text evidence="2">The sequence shown here is derived from an EMBL/GenBank/DDBJ whole genome shotgun (WGS) entry which is preliminary data.</text>
</comment>
<gene>
    <name evidence="2" type="ORF">VFH_U029720</name>
</gene>
<dbReference type="EMBL" id="CATIWC010000716">
    <property type="protein sequence ID" value="CAI8583493.1"/>
    <property type="molecule type" value="Genomic_DNA"/>
</dbReference>
<evidence type="ECO:0000313" key="3">
    <source>
        <dbReference type="Proteomes" id="UP001157006"/>
    </source>
</evidence>
<dbReference type="InterPro" id="IPR013784">
    <property type="entry name" value="Carb-bd-like_fold"/>
</dbReference>
<evidence type="ECO:0000313" key="2">
    <source>
        <dbReference type="EMBL" id="CAI8583493.1"/>
    </source>
</evidence>
<dbReference type="Proteomes" id="UP001157006">
    <property type="component" value="Unassembled WGS sequence"/>
</dbReference>